<name>A0A0S4VBZ2_RALSL</name>
<dbReference type="PROSITE" id="PS50883">
    <property type="entry name" value="EAL"/>
    <property type="match status" value="1"/>
</dbReference>
<dbReference type="EMBL" id="LN899824">
    <property type="protein sequence ID" value="CUV32072.1"/>
    <property type="molecule type" value="Genomic_DNA"/>
</dbReference>
<protein>
    <recommendedName>
        <fullName evidence="1">EAL domain-containing protein</fullName>
    </recommendedName>
</protein>
<evidence type="ECO:0000313" key="2">
    <source>
        <dbReference type="EMBL" id="CUV32072.1"/>
    </source>
</evidence>
<dbReference type="InterPro" id="IPR001633">
    <property type="entry name" value="EAL_dom"/>
</dbReference>
<reference evidence="2" key="1">
    <citation type="submission" date="2015-10" db="EMBL/GenBank/DDBJ databases">
        <authorList>
            <person name="Gilbert D.G."/>
        </authorList>
    </citation>
    <scope>NUCLEOTIDE SEQUENCE</scope>
    <source>
        <strain evidence="2">Phyl III-seqv23</strain>
    </source>
</reference>
<gene>
    <name evidence="2" type="ORF">RUN1985_v1_1530005</name>
</gene>
<organism evidence="2">
    <name type="scientific">Ralstonia solanacearum</name>
    <name type="common">Pseudomonas solanacearum</name>
    <dbReference type="NCBI Taxonomy" id="305"/>
    <lineage>
        <taxon>Bacteria</taxon>
        <taxon>Pseudomonadati</taxon>
        <taxon>Pseudomonadota</taxon>
        <taxon>Betaproteobacteria</taxon>
        <taxon>Burkholderiales</taxon>
        <taxon>Burkholderiaceae</taxon>
        <taxon>Ralstonia</taxon>
        <taxon>Ralstonia solanacearum species complex</taxon>
    </lineage>
</organism>
<dbReference type="InterPro" id="IPR035919">
    <property type="entry name" value="EAL_sf"/>
</dbReference>
<proteinExistence type="predicted"/>
<dbReference type="Gene3D" id="3.20.20.450">
    <property type="entry name" value="EAL domain"/>
    <property type="match status" value="1"/>
</dbReference>
<evidence type="ECO:0000259" key="1">
    <source>
        <dbReference type="PROSITE" id="PS50883"/>
    </source>
</evidence>
<accession>A0A0S4VBZ2</accession>
<dbReference type="SUPFAM" id="SSF141868">
    <property type="entry name" value="EAL domain-like"/>
    <property type="match status" value="1"/>
</dbReference>
<sequence>MIGLAKCLGMPAVAEGIEDRASLDHLIFKGCGFGQGFYFGKAMSAEKAKALLTAFEDTSAIVDSKR</sequence>
<feature type="domain" description="EAL" evidence="1">
    <location>
        <begin position="1"/>
        <end position="56"/>
    </location>
</feature>
<dbReference type="AlphaFoldDB" id="A0A0S4VBZ2"/>